<gene>
    <name evidence="2" type="ORF">DFH08DRAFT_720958</name>
</gene>
<dbReference type="PROSITE" id="PS51366">
    <property type="entry name" value="MI"/>
    <property type="match status" value="1"/>
</dbReference>
<organism evidence="2 3">
    <name type="scientific">Mycena albidolilacea</name>
    <dbReference type="NCBI Taxonomy" id="1033008"/>
    <lineage>
        <taxon>Eukaryota</taxon>
        <taxon>Fungi</taxon>
        <taxon>Dikarya</taxon>
        <taxon>Basidiomycota</taxon>
        <taxon>Agaricomycotina</taxon>
        <taxon>Agaricomycetes</taxon>
        <taxon>Agaricomycetidae</taxon>
        <taxon>Agaricales</taxon>
        <taxon>Marasmiineae</taxon>
        <taxon>Mycenaceae</taxon>
        <taxon>Mycena</taxon>
    </lineage>
</organism>
<dbReference type="SUPFAM" id="SSF48371">
    <property type="entry name" value="ARM repeat"/>
    <property type="match status" value="1"/>
</dbReference>
<accession>A0AAD6Z3Z2</accession>
<evidence type="ECO:0000313" key="2">
    <source>
        <dbReference type="EMBL" id="KAJ7306211.1"/>
    </source>
</evidence>
<name>A0AAD6Z3Z2_9AGAR</name>
<dbReference type="Gene3D" id="1.25.40.180">
    <property type="match status" value="1"/>
</dbReference>
<sequence length="99" mass="10868">MNEGAVNHKIAADARELFAVRILDEADFYFSTLPVVHHHRLVEKLVRTAAEGMKADAQLVADLIARVVSKELCSVEALRDGLLSVSERLEDIAMDAPNA</sequence>
<feature type="domain" description="MI" evidence="1">
    <location>
        <begin position="5"/>
        <end position="99"/>
    </location>
</feature>
<keyword evidence="3" id="KW-1185">Reference proteome</keyword>
<feature type="non-terminal residue" evidence="2">
    <location>
        <position position="99"/>
    </location>
</feature>
<protein>
    <recommendedName>
        <fullName evidence="1">MI domain-containing protein</fullName>
    </recommendedName>
</protein>
<evidence type="ECO:0000313" key="3">
    <source>
        <dbReference type="Proteomes" id="UP001218218"/>
    </source>
</evidence>
<proteinExistence type="predicted"/>
<dbReference type="Pfam" id="PF02847">
    <property type="entry name" value="MA3"/>
    <property type="match status" value="1"/>
</dbReference>
<dbReference type="InterPro" id="IPR003891">
    <property type="entry name" value="Initiation_fac_eIF4g_MI"/>
</dbReference>
<dbReference type="Proteomes" id="UP001218218">
    <property type="component" value="Unassembled WGS sequence"/>
</dbReference>
<evidence type="ECO:0000259" key="1">
    <source>
        <dbReference type="PROSITE" id="PS51366"/>
    </source>
</evidence>
<dbReference type="InterPro" id="IPR016024">
    <property type="entry name" value="ARM-type_fold"/>
</dbReference>
<comment type="caution">
    <text evidence="2">The sequence shown here is derived from an EMBL/GenBank/DDBJ whole genome shotgun (WGS) entry which is preliminary data.</text>
</comment>
<reference evidence="2" key="1">
    <citation type="submission" date="2023-03" db="EMBL/GenBank/DDBJ databases">
        <title>Massive genome expansion in bonnet fungi (Mycena s.s.) driven by repeated elements and novel gene families across ecological guilds.</title>
        <authorList>
            <consortium name="Lawrence Berkeley National Laboratory"/>
            <person name="Harder C.B."/>
            <person name="Miyauchi S."/>
            <person name="Viragh M."/>
            <person name="Kuo A."/>
            <person name="Thoen E."/>
            <person name="Andreopoulos B."/>
            <person name="Lu D."/>
            <person name="Skrede I."/>
            <person name="Drula E."/>
            <person name="Henrissat B."/>
            <person name="Morin E."/>
            <person name="Kohler A."/>
            <person name="Barry K."/>
            <person name="LaButti K."/>
            <person name="Morin E."/>
            <person name="Salamov A."/>
            <person name="Lipzen A."/>
            <person name="Mereny Z."/>
            <person name="Hegedus B."/>
            <person name="Baldrian P."/>
            <person name="Stursova M."/>
            <person name="Weitz H."/>
            <person name="Taylor A."/>
            <person name="Grigoriev I.V."/>
            <person name="Nagy L.G."/>
            <person name="Martin F."/>
            <person name="Kauserud H."/>
        </authorList>
    </citation>
    <scope>NUCLEOTIDE SEQUENCE</scope>
    <source>
        <strain evidence="2">CBHHK002</strain>
    </source>
</reference>
<dbReference type="EMBL" id="JARIHO010000094">
    <property type="protein sequence ID" value="KAJ7306211.1"/>
    <property type="molecule type" value="Genomic_DNA"/>
</dbReference>
<dbReference type="AlphaFoldDB" id="A0AAD6Z3Z2"/>